<proteinExistence type="predicted"/>
<evidence type="ECO:0000256" key="1">
    <source>
        <dbReference type="SAM" id="SignalP"/>
    </source>
</evidence>
<accession>A0A2X1Y5I7</accession>
<dbReference type="AlphaFoldDB" id="A0A2X1Y5I7"/>
<dbReference type="Gene3D" id="1.20.1270.180">
    <property type="match status" value="1"/>
</dbReference>
<evidence type="ECO:0000313" key="6">
    <source>
        <dbReference type="Proteomes" id="UP000254191"/>
    </source>
</evidence>
<feature type="signal peptide" evidence="1">
    <location>
        <begin position="1"/>
        <end position="24"/>
    </location>
</feature>
<dbReference type="Proteomes" id="UP000254191">
    <property type="component" value="Unassembled WGS sequence"/>
</dbReference>
<reference evidence="5 6" key="1">
    <citation type="submission" date="2018-06" db="EMBL/GenBank/DDBJ databases">
        <authorList>
            <consortium name="Pathogen Informatics"/>
            <person name="Doyle S."/>
        </authorList>
    </citation>
    <scope>NUCLEOTIDE SEQUENCE [LARGE SCALE GENOMIC DNA]</scope>
    <source>
        <strain evidence="3 5">NCTC10975</strain>
        <strain evidence="4 6">NCTC11938</strain>
    </source>
</reference>
<gene>
    <name evidence="4" type="primary">umoC</name>
    <name evidence="3" type="ORF">NCTC10975_01494</name>
    <name evidence="4" type="ORF">NCTC11938_03915</name>
</gene>
<keyword evidence="1" id="KW-0732">Signal</keyword>
<keyword evidence="4" id="KW-0966">Cell projection</keyword>
<dbReference type="RefSeq" id="WP_004243968.1">
    <property type="nucleotide sequence ID" value="NZ_ABFDCH020000061.1"/>
</dbReference>
<dbReference type="EMBL" id="UAUE01000009">
    <property type="protein sequence ID" value="SPY95532.1"/>
    <property type="molecule type" value="Genomic_DNA"/>
</dbReference>
<feature type="chain" id="PRO_5044071663" evidence="1">
    <location>
        <begin position="25"/>
        <end position="137"/>
    </location>
</feature>
<name>A0A2X1Y5I7_PROMI</name>
<keyword evidence="4" id="KW-0282">Flagellum</keyword>
<dbReference type="Pfam" id="PF07007">
    <property type="entry name" value="LprI"/>
    <property type="match status" value="1"/>
</dbReference>
<organism evidence="4 6">
    <name type="scientific">Proteus mirabilis</name>
    <dbReference type="NCBI Taxonomy" id="584"/>
    <lineage>
        <taxon>Bacteria</taxon>
        <taxon>Pseudomonadati</taxon>
        <taxon>Pseudomonadota</taxon>
        <taxon>Gammaproteobacteria</taxon>
        <taxon>Enterobacterales</taxon>
        <taxon>Morganellaceae</taxon>
        <taxon>Proteus</taxon>
    </lineage>
</organism>
<keyword evidence="4" id="KW-0969">Cilium</keyword>
<dbReference type="Proteomes" id="UP000251485">
    <property type="component" value="Unassembled WGS sequence"/>
</dbReference>
<protein>
    <submittedName>
        <fullName evidence="4">Upregulator of flagellar master operon</fullName>
    </submittedName>
</protein>
<dbReference type="InterPro" id="IPR009739">
    <property type="entry name" value="LprI-like_N"/>
</dbReference>
<feature type="domain" description="Lysozyme inhibitor LprI-like N-terminal" evidence="2">
    <location>
        <begin position="40"/>
        <end position="133"/>
    </location>
</feature>
<dbReference type="KEGG" id="pvl:AOB99_11715"/>
<evidence type="ECO:0000313" key="4">
    <source>
        <dbReference type="EMBL" id="SUC39654.1"/>
    </source>
</evidence>
<sequence length="137" mass="15143">MKIGTLLISYSLLTMSLLSFSSFAQVNHDPLTKCYELSTDASQTTIKACLLDELRLSEEQLNVIYNKSKGDLEDSDSIAAKSAIDALVSSQEQFILFRSSECQRQSALMMGGNGADEVLLACEIKLNQWRAKLLLTN</sequence>
<dbReference type="NCBIfam" id="NF041434">
    <property type="entry name" value="UmoC"/>
    <property type="match status" value="1"/>
</dbReference>
<dbReference type="EMBL" id="UGTS01000006">
    <property type="protein sequence ID" value="SUC39654.1"/>
    <property type="molecule type" value="Genomic_DNA"/>
</dbReference>
<evidence type="ECO:0000259" key="2">
    <source>
        <dbReference type="Pfam" id="PF07007"/>
    </source>
</evidence>
<evidence type="ECO:0000313" key="5">
    <source>
        <dbReference type="Proteomes" id="UP000251485"/>
    </source>
</evidence>
<evidence type="ECO:0000313" key="3">
    <source>
        <dbReference type="EMBL" id="SPY95532.1"/>
    </source>
</evidence>